<keyword evidence="6 10" id="KW-0521">NADP</keyword>
<keyword evidence="7 10" id="KW-0560">Oxidoreductase</keyword>
<evidence type="ECO:0000256" key="9">
    <source>
        <dbReference type="ARBA" id="ARBA00048793"/>
    </source>
</evidence>
<dbReference type="InterPro" id="IPR008927">
    <property type="entry name" value="6-PGluconate_DH-like_C_sf"/>
</dbReference>
<evidence type="ECO:0000256" key="2">
    <source>
        <dbReference type="ARBA" id="ARBA00007870"/>
    </source>
</evidence>
<evidence type="ECO:0000256" key="6">
    <source>
        <dbReference type="ARBA" id="ARBA00022857"/>
    </source>
</evidence>
<comment type="function">
    <text evidence="10">Catalyzes the NADPH-dependent reduction of ketopantoate into pantoic acid.</text>
</comment>
<dbReference type="SUPFAM" id="SSF51735">
    <property type="entry name" value="NAD(P)-binding Rossmann-fold domains"/>
    <property type="match status" value="1"/>
</dbReference>
<dbReference type="InterPro" id="IPR036291">
    <property type="entry name" value="NAD(P)-bd_dom_sf"/>
</dbReference>
<comment type="catalytic activity">
    <reaction evidence="9 10">
        <text>(R)-pantoate + NADP(+) = 2-dehydropantoate + NADPH + H(+)</text>
        <dbReference type="Rhea" id="RHEA:16233"/>
        <dbReference type="ChEBI" id="CHEBI:11561"/>
        <dbReference type="ChEBI" id="CHEBI:15378"/>
        <dbReference type="ChEBI" id="CHEBI:15980"/>
        <dbReference type="ChEBI" id="CHEBI:57783"/>
        <dbReference type="ChEBI" id="CHEBI:58349"/>
        <dbReference type="EC" id="1.1.1.169"/>
    </reaction>
</comment>
<gene>
    <name evidence="13" type="ORF">IFO71_14720</name>
</gene>
<evidence type="ECO:0000256" key="5">
    <source>
        <dbReference type="ARBA" id="ARBA00022655"/>
    </source>
</evidence>
<dbReference type="InterPro" id="IPR050838">
    <property type="entry name" value="Ketopantoate_reductase"/>
</dbReference>
<evidence type="ECO:0000259" key="11">
    <source>
        <dbReference type="Pfam" id="PF02558"/>
    </source>
</evidence>
<comment type="similarity">
    <text evidence="2 10">Belongs to the ketopantoate reductase family.</text>
</comment>
<dbReference type="InterPro" id="IPR013332">
    <property type="entry name" value="KPR_N"/>
</dbReference>
<dbReference type="GO" id="GO:0050661">
    <property type="term" value="F:NADP binding"/>
    <property type="evidence" value="ECO:0007669"/>
    <property type="project" value="TreeGrafter"/>
</dbReference>
<dbReference type="PANTHER" id="PTHR43765">
    <property type="entry name" value="2-DEHYDROPANTOATE 2-REDUCTASE-RELATED"/>
    <property type="match status" value="1"/>
</dbReference>
<dbReference type="InterPro" id="IPR013328">
    <property type="entry name" value="6PGD_dom2"/>
</dbReference>
<evidence type="ECO:0000256" key="3">
    <source>
        <dbReference type="ARBA" id="ARBA00013014"/>
    </source>
</evidence>
<evidence type="ECO:0000256" key="1">
    <source>
        <dbReference type="ARBA" id="ARBA00004994"/>
    </source>
</evidence>
<dbReference type="SUPFAM" id="SSF48179">
    <property type="entry name" value="6-phosphogluconate dehydrogenase C-terminal domain-like"/>
    <property type="match status" value="1"/>
</dbReference>
<name>A0AAW3ZPA3_9GAMM</name>
<keyword evidence="14" id="KW-1185">Reference proteome</keyword>
<accession>A0AAW3ZPA3</accession>
<dbReference type="NCBIfam" id="NF006083">
    <property type="entry name" value="PRK08229.1"/>
    <property type="match status" value="1"/>
</dbReference>
<dbReference type="Proteomes" id="UP000613768">
    <property type="component" value="Unassembled WGS sequence"/>
</dbReference>
<keyword evidence="5 10" id="KW-0566">Pantothenate biosynthesis</keyword>
<dbReference type="PANTHER" id="PTHR43765:SF2">
    <property type="entry name" value="2-DEHYDROPANTOATE 2-REDUCTASE"/>
    <property type="match status" value="1"/>
</dbReference>
<evidence type="ECO:0000256" key="10">
    <source>
        <dbReference type="RuleBase" id="RU362068"/>
    </source>
</evidence>
<dbReference type="Gene3D" id="3.40.50.720">
    <property type="entry name" value="NAD(P)-binding Rossmann-like Domain"/>
    <property type="match status" value="1"/>
</dbReference>
<dbReference type="RefSeq" id="WP_192030414.1">
    <property type="nucleotide sequence ID" value="NZ_JACYTR010000037.1"/>
</dbReference>
<dbReference type="InterPro" id="IPR003710">
    <property type="entry name" value="ApbA"/>
</dbReference>
<evidence type="ECO:0000259" key="12">
    <source>
        <dbReference type="Pfam" id="PF08546"/>
    </source>
</evidence>
<organism evidence="13 14">
    <name type="scientific">Pseudomarimonas arenosa</name>
    <dbReference type="NCBI Taxonomy" id="2774145"/>
    <lineage>
        <taxon>Bacteria</taxon>
        <taxon>Pseudomonadati</taxon>
        <taxon>Pseudomonadota</taxon>
        <taxon>Gammaproteobacteria</taxon>
        <taxon>Lysobacterales</taxon>
        <taxon>Lysobacteraceae</taxon>
        <taxon>Pseudomarimonas</taxon>
    </lineage>
</organism>
<evidence type="ECO:0000256" key="8">
    <source>
        <dbReference type="ARBA" id="ARBA00032024"/>
    </source>
</evidence>
<evidence type="ECO:0000256" key="7">
    <source>
        <dbReference type="ARBA" id="ARBA00023002"/>
    </source>
</evidence>
<dbReference type="GO" id="GO:0008677">
    <property type="term" value="F:2-dehydropantoate 2-reductase activity"/>
    <property type="evidence" value="ECO:0007669"/>
    <property type="project" value="UniProtKB-EC"/>
</dbReference>
<evidence type="ECO:0000313" key="13">
    <source>
        <dbReference type="EMBL" id="MBD8526992.1"/>
    </source>
</evidence>
<dbReference type="NCBIfam" id="TIGR00745">
    <property type="entry name" value="apbA_panE"/>
    <property type="match status" value="1"/>
</dbReference>
<feature type="domain" description="Ketopantoate reductase N-terminal" evidence="11">
    <location>
        <begin position="8"/>
        <end position="156"/>
    </location>
</feature>
<evidence type="ECO:0000256" key="4">
    <source>
        <dbReference type="ARBA" id="ARBA00019465"/>
    </source>
</evidence>
<protein>
    <recommendedName>
        <fullName evidence="4 10">2-dehydropantoate 2-reductase</fullName>
        <ecNumber evidence="3 10">1.1.1.169</ecNumber>
    </recommendedName>
    <alternativeName>
        <fullName evidence="8 10">Ketopantoate reductase</fullName>
    </alternativeName>
</protein>
<feature type="domain" description="Ketopantoate reductase C-terminal" evidence="12">
    <location>
        <begin position="180"/>
        <end position="318"/>
    </location>
</feature>
<dbReference type="EC" id="1.1.1.169" evidence="3 10"/>
<sequence length="341" mass="36660">MSGAAPEVLVLGAGAIGLYLGGRLAASGVQVHFVGRPRVVEALRHRGLSCVGLDGQIKRLEPTKLRLSTEVPPGIDPALCLLTVKGPHTEAAAGQLAAALPAGNVVLSMQNGVDNLARLQRGAPRLAALAGMVPFNVVQISECEVRQTTDGHLAAQQHPLTQAWKPRFEEAGLSLRLYEDMRAVQWAKLILNLNNPVNALSGLPLREQLLNRGFRQVLADLQGEALRVIDAAGLPLARVTPLPTAWIPRLLRLPTPLFRLLASAMLRIRPDARSSMYDDRQAGRPTEIHDLCGAVVRLAQHHGQSAPLNQSMLRLIEQTAQQSFLTAEQLQAALHESGSPG</sequence>
<dbReference type="GO" id="GO:0015940">
    <property type="term" value="P:pantothenate biosynthetic process"/>
    <property type="evidence" value="ECO:0007669"/>
    <property type="project" value="UniProtKB-KW"/>
</dbReference>
<dbReference type="GO" id="GO:0005737">
    <property type="term" value="C:cytoplasm"/>
    <property type="evidence" value="ECO:0007669"/>
    <property type="project" value="TreeGrafter"/>
</dbReference>
<dbReference type="Pfam" id="PF08546">
    <property type="entry name" value="ApbA_C"/>
    <property type="match status" value="1"/>
</dbReference>
<reference evidence="13 14" key="1">
    <citation type="submission" date="2020-09" db="EMBL/GenBank/DDBJ databases">
        <title>Pseudoxanthomonas sp. CAU 1598 isolated from sand of Yaerae Beach.</title>
        <authorList>
            <person name="Kim W."/>
        </authorList>
    </citation>
    <scope>NUCLEOTIDE SEQUENCE [LARGE SCALE GENOMIC DNA]</scope>
    <source>
        <strain evidence="13 14">CAU 1598</strain>
    </source>
</reference>
<dbReference type="AlphaFoldDB" id="A0AAW3ZPA3"/>
<dbReference type="Pfam" id="PF02558">
    <property type="entry name" value="ApbA"/>
    <property type="match status" value="1"/>
</dbReference>
<evidence type="ECO:0000313" key="14">
    <source>
        <dbReference type="Proteomes" id="UP000613768"/>
    </source>
</evidence>
<comment type="pathway">
    <text evidence="1 10">Cofactor biosynthesis; (R)-pantothenate biosynthesis; (R)-pantoate from 3-methyl-2-oxobutanoate: step 2/2.</text>
</comment>
<dbReference type="InterPro" id="IPR013752">
    <property type="entry name" value="KPA_reductase"/>
</dbReference>
<comment type="caution">
    <text evidence="13">The sequence shown here is derived from an EMBL/GenBank/DDBJ whole genome shotgun (WGS) entry which is preliminary data.</text>
</comment>
<dbReference type="EMBL" id="JACYTR010000037">
    <property type="protein sequence ID" value="MBD8526992.1"/>
    <property type="molecule type" value="Genomic_DNA"/>
</dbReference>
<proteinExistence type="inferred from homology"/>
<dbReference type="Gene3D" id="1.10.1040.10">
    <property type="entry name" value="N-(1-d-carboxylethyl)-l-norvaline Dehydrogenase, domain 2"/>
    <property type="match status" value="1"/>
</dbReference>